<proteinExistence type="predicted"/>
<dbReference type="EMBL" id="FNRD01000006">
    <property type="protein sequence ID" value="SEA63656.1"/>
    <property type="molecule type" value="Genomic_DNA"/>
</dbReference>
<reference evidence="2" key="1">
    <citation type="submission" date="2016-10" db="EMBL/GenBank/DDBJ databases">
        <authorList>
            <person name="Varghese N."/>
            <person name="Submissions S."/>
        </authorList>
    </citation>
    <scope>NUCLEOTIDE SEQUENCE [LARGE SCALE GENOMIC DNA]</scope>
    <source>
        <strain evidence="2">DSM 22376</strain>
    </source>
</reference>
<organism evidence="1 2">
    <name type="scientific">Flavobacterium gillisiae</name>
    <dbReference type="NCBI Taxonomy" id="150146"/>
    <lineage>
        <taxon>Bacteria</taxon>
        <taxon>Pseudomonadati</taxon>
        <taxon>Bacteroidota</taxon>
        <taxon>Flavobacteriia</taxon>
        <taxon>Flavobacteriales</taxon>
        <taxon>Flavobacteriaceae</taxon>
        <taxon>Flavobacterium</taxon>
    </lineage>
</organism>
<name>A0A1H4CTI0_9FLAO</name>
<dbReference type="AlphaFoldDB" id="A0A1H4CTI0"/>
<dbReference type="Proteomes" id="UP000198951">
    <property type="component" value="Unassembled WGS sequence"/>
</dbReference>
<dbReference type="OrthoDB" id="1361519at2"/>
<sequence length="115" mass="13056">MKLKLPITDFRSANSISDETIGCYLVSTRWTMANDKNITFVRNKALGYCYNLKWAGPLSELDAETACQNNKTTFVINHLLLQPFLVYLDNEVTLPNSIEVRKLIGLDNVELQMAN</sequence>
<accession>A0A1H4CTI0</accession>
<protein>
    <submittedName>
        <fullName evidence="1">Uncharacterized protein</fullName>
    </submittedName>
</protein>
<evidence type="ECO:0000313" key="1">
    <source>
        <dbReference type="EMBL" id="SEA63656.1"/>
    </source>
</evidence>
<gene>
    <name evidence="1" type="ORF">SAMN05443667_106212</name>
</gene>
<dbReference type="RefSeq" id="WP_143031852.1">
    <property type="nucleotide sequence ID" value="NZ_FNRD01000006.1"/>
</dbReference>
<evidence type="ECO:0000313" key="2">
    <source>
        <dbReference type="Proteomes" id="UP000198951"/>
    </source>
</evidence>
<keyword evidence="2" id="KW-1185">Reference proteome</keyword>